<organism evidence="1 2">
    <name type="scientific">Trichonephila clavata</name>
    <name type="common">Joro spider</name>
    <name type="synonym">Nephila clavata</name>
    <dbReference type="NCBI Taxonomy" id="2740835"/>
    <lineage>
        <taxon>Eukaryota</taxon>
        <taxon>Metazoa</taxon>
        <taxon>Ecdysozoa</taxon>
        <taxon>Arthropoda</taxon>
        <taxon>Chelicerata</taxon>
        <taxon>Arachnida</taxon>
        <taxon>Araneae</taxon>
        <taxon>Araneomorphae</taxon>
        <taxon>Entelegynae</taxon>
        <taxon>Araneoidea</taxon>
        <taxon>Nephilidae</taxon>
        <taxon>Trichonephila</taxon>
    </lineage>
</organism>
<gene>
    <name evidence="1" type="ORF">TNCT_146521</name>
</gene>
<name>A0A8X6GDB6_TRICU</name>
<sequence length="146" mass="16676">MGFISGIFPYYFYTGPRPDNRRNASLLGISRDYVCCSSTNLRGLLSGRGKNEIRNLFSLLIFHKIPLSKFVYSCCKSKLIESWDPSFPLIISTAYFLQLRCAISSKFSVCENVIQMKQRGSVSVKYLTAFDKAPTWHLSVRKTRIP</sequence>
<evidence type="ECO:0000313" key="2">
    <source>
        <dbReference type="Proteomes" id="UP000887116"/>
    </source>
</evidence>
<dbReference type="EMBL" id="BMAO01025033">
    <property type="protein sequence ID" value="GFQ99674.1"/>
    <property type="molecule type" value="Genomic_DNA"/>
</dbReference>
<accession>A0A8X6GDB6</accession>
<comment type="caution">
    <text evidence="1">The sequence shown here is derived from an EMBL/GenBank/DDBJ whole genome shotgun (WGS) entry which is preliminary data.</text>
</comment>
<evidence type="ECO:0000313" key="1">
    <source>
        <dbReference type="EMBL" id="GFQ99674.1"/>
    </source>
</evidence>
<keyword evidence="2" id="KW-1185">Reference proteome</keyword>
<reference evidence="1" key="1">
    <citation type="submission" date="2020-07" db="EMBL/GenBank/DDBJ databases">
        <title>Multicomponent nature underlies the extraordinary mechanical properties of spider dragline silk.</title>
        <authorList>
            <person name="Kono N."/>
            <person name="Nakamura H."/>
            <person name="Mori M."/>
            <person name="Yoshida Y."/>
            <person name="Ohtoshi R."/>
            <person name="Malay A.D."/>
            <person name="Moran D.A.P."/>
            <person name="Tomita M."/>
            <person name="Numata K."/>
            <person name="Arakawa K."/>
        </authorList>
    </citation>
    <scope>NUCLEOTIDE SEQUENCE</scope>
</reference>
<dbReference type="Proteomes" id="UP000887116">
    <property type="component" value="Unassembled WGS sequence"/>
</dbReference>
<proteinExistence type="predicted"/>
<protein>
    <submittedName>
        <fullName evidence="1">Uncharacterized protein</fullName>
    </submittedName>
</protein>
<dbReference type="AlphaFoldDB" id="A0A8X6GDB6"/>